<sequence length="372" mass="42417">MPPRRELTPQMRSRLCELKSIGLSFSQIHQRHPEIPMGTIRSTIRREKDRDDNKTAPRSGRPRKITEEQLDRLRDLAASTPGMTYKDIMKEIGADIHKRTLQRTLQAIRKQQQKARQLNYRTESKKPEICIRPVTIRWAETPHCDSSLRASTTFEGSCYSNIAPVMANWRDEYHAALLVRDEREQANNSFYDAYTRLADRTASLSTVSKQHHQTSEEGTLSASPVPQRKGTATAVESSPETGIASQTQLATARADLAAAQRSRAETQDRLARTNAELDKLKAKTKQDTRKIASLEGERTHLALRLKDRDEELRGKAKLLDNVQDELASLNLQLNMAEDRSSKLQRENKELVDRWMARMGQEADAMNEASRFQ</sequence>
<dbReference type="SUPFAM" id="SSF46689">
    <property type="entry name" value="Homeodomain-like"/>
    <property type="match status" value="1"/>
</dbReference>
<comment type="similarity">
    <text evidence="1">Belongs to the ATG16 family.</text>
</comment>
<dbReference type="OrthoDB" id="8949486at2759"/>
<feature type="region of interest" description="Disordered" evidence="3">
    <location>
        <begin position="204"/>
        <end position="245"/>
    </location>
</feature>
<gene>
    <name evidence="5" type="ORF">TRUGW13939_05684</name>
</gene>
<accession>A0A7H8QWW9</accession>
<dbReference type="EMBL" id="CP055900">
    <property type="protein sequence ID" value="QKX58559.1"/>
    <property type="molecule type" value="Genomic_DNA"/>
</dbReference>
<proteinExistence type="inferred from homology"/>
<dbReference type="InterPro" id="IPR009057">
    <property type="entry name" value="Homeodomain-like_sf"/>
</dbReference>
<evidence type="ECO:0000259" key="4">
    <source>
        <dbReference type="Pfam" id="PF08614"/>
    </source>
</evidence>
<reference evidence="6" key="1">
    <citation type="submission" date="2020-06" db="EMBL/GenBank/DDBJ databases">
        <title>A chromosome-scale genome assembly of Talaromyces rugulosus W13939.</title>
        <authorList>
            <person name="Wang B."/>
            <person name="Guo L."/>
            <person name="Ye K."/>
            <person name="Wang L."/>
        </authorList>
    </citation>
    <scope>NUCLEOTIDE SEQUENCE [LARGE SCALE GENOMIC DNA]</scope>
    <source>
        <strain evidence="6">W13939</strain>
    </source>
</reference>
<dbReference type="KEGG" id="trg:TRUGW13939_05684"/>
<evidence type="ECO:0000256" key="1">
    <source>
        <dbReference type="ARBA" id="ARBA00005331"/>
    </source>
</evidence>
<evidence type="ECO:0000256" key="3">
    <source>
        <dbReference type="SAM" id="MobiDB-lite"/>
    </source>
</evidence>
<evidence type="ECO:0000313" key="6">
    <source>
        <dbReference type="Proteomes" id="UP000509510"/>
    </source>
</evidence>
<feature type="region of interest" description="Disordered" evidence="3">
    <location>
        <begin position="44"/>
        <end position="63"/>
    </location>
</feature>
<feature type="compositionally biased region" description="Polar residues" evidence="3">
    <location>
        <begin position="234"/>
        <end position="245"/>
    </location>
</feature>
<dbReference type="AlphaFoldDB" id="A0A7H8QWW9"/>
<feature type="compositionally biased region" description="Basic and acidic residues" evidence="3">
    <location>
        <begin position="44"/>
        <end position="55"/>
    </location>
</feature>
<dbReference type="Proteomes" id="UP000509510">
    <property type="component" value="Chromosome III"/>
</dbReference>
<dbReference type="Pfam" id="PF08614">
    <property type="entry name" value="ATG16"/>
    <property type="match status" value="1"/>
</dbReference>
<dbReference type="InterPro" id="IPR013923">
    <property type="entry name" value="Autophagy-rel_prot_16_dom"/>
</dbReference>
<dbReference type="RefSeq" id="XP_035344737.1">
    <property type="nucleotide sequence ID" value="XM_035488844.1"/>
</dbReference>
<feature type="domain" description="Autophagy-related protein 16" evidence="4">
    <location>
        <begin position="172"/>
        <end position="366"/>
    </location>
</feature>
<feature type="coiled-coil region" evidence="2">
    <location>
        <begin position="249"/>
        <end position="353"/>
    </location>
</feature>
<evidence type="ECO:0000313" key="5">
    <source>
        <dbReference type="EMBL" id="QKX58559.1"/>
    </source>
</evidence>
<name>A0A7H8QWW9_TALRU</name>
<keyword evidence="6" id="KW-1185">Reference proteome</keyword>
<keyword evidence="2" id="KW-0175">Coiled coil</keyword>
<protein>
    <recommendedName>
        <fullName evidence="4">Autophagy-related protein 16 domain-containing protein</fullName>
    </recommendedName>
</protein>
<organism evidence="5 6">
    <name type="scientific">Talaromyces rugulosus</name>
    <name type="common">Penicillium rugulosum</name>
    <dbReference type="NCBI Taxonomy" id="121627"/>
    <lineage>
        <taxon>Eukaryota</taxon>
        <taxon>Fungi</taxon>
        <taxon>Dikarya</taxon>
        <taxon>Ascomycota</taxon>
        <taxon>Pezizomycotina</taxon>
        <taxon>Eurotiomycetes</taxon>
        <taxon>Eurotiomycetidae</taxon>
        <taxon>Eurotiales</taxon>
        <taxon>Trichocomaceae</taxon>
        <taxon>Talaromyces</taxon>
        <taxon>Talaromyces sect. Islandici</taxon>
    </lineage>
</organism>
<dbReference type="GeneID" id="55993181"/>
<dbReference type="Gene3D" id="1.20.5.170">
    <property type="match status" value="1"/>
</dbReference>
<evidence type="ECO:0000256" key="2">
    <source>
        <dbReference type="SAM" id="Coils"/>
    </source>
</evidence>
<dbReference type="CDD" id="cd22887">
    <property type="entry name" value="Atg16_CCD"/>
    <property type="match status" value="1"/>
</dbReference>